<evidence type="ECO:0000313" key="1">
    <source>
        <dbReference type="EMBL" id="KAL3417672.1"/>
    </source>
</evidence>
<comment type="caution">
    <text evidence="1">The sequence shown here is derived from an EMBL/GenBank/DDBJ whole genome shotgun (WGS) entry which is preliminary data.</text>
</comment>
<dbReference type="Proteomes" id="UP001629113">
    <property type="component" value="Unassembled WGS sequence"/>
</dbReference>
<reference evidence="1 2" key="1">
    <citation type="submission" date="2024-06" db="EMBL/GenBank/DDBJ databases">
        <title>Complete genome of Phlyctema vagabunda strain 19-DSS-EL-015.</title>
        <authorList>
            <person name="Fiorenzani C."/>
        </authorList>
    </citation>
    <scope>NUCLEOTIDE SEQUENCE [LARGE SCALE GENOMIC DNA]</scope>
    <source>
        <strain evidence="1 2">19-DSS-EL-015</strain>
    </source>
</reference>
<evidence type="ECO:0000313" key="2">
    <source>
        <dbReference type="Proteomes" id="UP001629113"/>
    </source>
</evidence>
<protein>
    <recommendedName>
        <fullName evidence="3">Four helix bundle protein</fullName>
    </recommendedName>
</protein>
<accession>A0ABR4P302</accession>
<keyword evidence="2" id="KW-1185">Reference proteome</keyword>
<organism evidence="1 2">
    <name type="scientific">Phlyctema vagabunda</name>
    <dbReference type="NCBI Taxonomy" id="108571"/>
    <lineage>
        <taxon>Eukaryota</taxon>
        <taxon>Fungi</taxon>
        <taxon>Dikarya</taxon>
        <taxon>Ascomycota</taxon>
        <taxon>Pezizomycotina</taxon>
        <taxon>Leotiomycetes</taxon>
        <taxon>Helotiales</taxon>
        <taxon>Dermateaceae</taxon>
        <taxon>Phlyctema</taxon>
    </lineage>
</organism>
<evidence type="ECO:0008006" key="3">
    <source>
        <dbReference type="Google" id="ProtNLM"/>
    </source>
</evidence>
<gene>
    <name evidence="1" type="ORF">PVAG01_10682</name>
</gene>
<proteinExistence type="predicted"/>
<name>A0ABR4P302_9HELO</name>
<sequence length="117" mass="13313">MAQASEYAVEVLSIFQELRKHKNGSDFENALTKAIESCAALANMQPPNPTSATTRQGEDDELSARVRPLYYAIKMYQYSEEHVKSQLEIDALIGRVIDEARRLVPWLENNIKQTSRN</sequence>
<dbReference type="EMBL" id="JBFCZG010000010">
    <property type="protein sequence ID" value="KAL3417672.1"/>
    <property type="molecule type" value="Genomic_DNA"/>
</dbReference>